<dbReference type="OrthoDB" id="19788at2759"/>
<accession>A0A152A0E2</accession>
<sequence>MNSKIIFVLLLLLNVNYIYCVKLSIVKLIGAQSHLIPQPNGLSWTLVDNSNKTISKSLHLTGGKSTLLIFEFGKTDLVSPSVQAFQGSTSLGTQNLLAPNQLAPTESNGTAFSTTAYSVNAPLNWIVPGVTLKVSASNYETSDAIALNTGCTASMNLLIFPLFLFGANFENSANFSTATSIPENVLDELTNKWPVSEIDVQPHPSGGIVWPSLILPPNGTHPAFLATASSQQRDGFEMMGILLGLLGRIYSVYGDSKLNTQLYGPISWKNSAGKIIGPGGGLGTVGGSCGVGDLSYAGIFIHEQGHAFGLHHAGESYASGNYPYVNGSLLGSQWGYDTNKNQLLSTVVPTSASHYANCKKSSVLNAQDQCVKQSVMQGGSGDQASGYRYTMFADYEAAIMQAYFEGTTTKNATTGVNSYSGGKVFRSQTFSSGYARWDSIDNKFVEYTPTTTDGGLYGINGNFPVQKNVPVYTFIASLSIAGTKGASIIYPPLYAQNGALIQYFDPTSATDLALIKPNSGGKYYWYCHADGCDFTYRITYQDSTVSHVIVQDGLRPWFSINGTIDPQYYNATAPKSQMTFVVNIPASKPVSRFEILYTPNAYVGLKNTTVTVLIDYDCKGQGKDISCSIHVPPSSSDSTDSESDDISFSSKIHVNLYVILLLLLINYFI</sequence>
<evidence type="ECO:0000313" key="12">
    <source>
        <dbReference type="Proteomes" id="UP000076078"/>
    </source>
</evidence>
<keyword evidence="5" id="KW-0479">Metal-binding</keyword>
<feature type="signal peptide" evidence="9">
    <location>
        <begin position="1"/>
        <end position="20"/>
    </location>
</feature>
<keyword evidence="7" id="KW-0862">Zinc</keyword>
<dbReference type="Proteomes" id="UP000076078">
    <property type="component" value="Unassembled WGS sequence"/>
</dbReference>
<keyword evidence="9" id="KW-0732">Signal</keyword>
<name>A0A152A0E2_TIELA</name>
<feature type="chain" id="PRO_5007593463" description="Peptidase M66 domain-containing protein" evidence="9">
    <location>
        <begin position="21"/>
        <end position="669"/>
    </location>
</feature>
<dbReference type="GO" id="GO:0006508">
    <property type="term" value="P:proteolysis"/>
    <property type="evidence" value="ECO:0007669"/>
    <property type="project" value="UniProtKB-KW"/>
</dbReference>
<gene>
    <name evidence="11" type="ORF">DLAC_03617</name>
</gene>
<evidence type="ECO:0000256" key="9">
    <source>
        <dbReference type="SAM" id="SignalP"/>
    </source>
</evidence>
<evidence type="ECO:0000256" key="7">
    <source>
        <dbReference type="ARBA" id="ARBA00022833"/>
    </source>
</evidence>
<feature type="domain" description="Peptidase M66" evidence="10">
    <location>
        <begin position="147"/>
        <end position="410"/>
    </location>
</feature>
<dbReference type="InParanoid" id="A0A152A0E2"/>
<dbReference type="EMBL" id="LODT01000020">
    <property type="protein sequence ID" value="KYQ99679.1"/>
    <property type="molecule type" value="Genomic_DNA"/>
</dbReference>
<keyword evidence="12" id="KW-1185">Reference proteome</keyword>
<reference evidence="11 12" key="1">
    <citation type="submission" date="2015-12" db="EMBL/GenBank/DDBJ databases">
        <title>Dictyostelia acquired genes for synthesis and detection of signals that induce cell-type specialization by lateral gene transfer from prokaryotes.</title>
        <authorList>
            <person name="Gloeckner G."/>
            <person name="Schaap P."/>
        </authorList>
    </citation>
    <scope>NUCLEOTIDE SEQUENCE [LARGE SCALE GENOMIC DNA]</scope>
    <source>
        <strain evidence="11 12">TK</strain>
    </source>
</reference>
<keyword evidence="6" id="KW-0378">Hydrolase</keyword>
<proteinExistence type="predicted"/>
<keyword evidence="3" id="KW-0964">Secreted</keyword>
<evidence type="ECO:0000256" key="8">
    <source>
        <dbReference type="ARBA" id="ARBA00023049"/>
    </source>
</evidence>
<keyword evidence="4" id="KW-0645">Protease</keyword>
<protein>
    <recommendedName>
        <fullName evidence="10">Peptidase M66 domain-containing protein</fullName>
    </recommendedName>
</protein>
<evidence type="ECO:0000259" key="10">
    <source>
        <dbReference type="PROSITE" id="PS51694"/>
    </source>
</evidence>
<evidence type="ECO:0000256" key="1">
    <source>
        <dbReference type="ARBA" id="ARBA00001947"/>
    </source>
</evidence>
<evidence type="ECO:0000256" key="2">
    <source>
        <dbReference type="ARBA" id="ARBA00004613"/>
    </source>
</evidence>
<comment type="subcellular location">
    <subcellularLocation>
        <location evidence="2">Secreted</location>
    </subcellularLocation>
</comment>
<dbReference type="PANTHER" id="PTHR39540">
    <property type="match status" value="1"/>
</dbReference>
<keyword evidence="8" id="KW-0482">Metalloprotease</keyword>
<organism evidence="11 12">
    <name type="scientific">Tieghemostelium lacteum</name>
    <name type="common">Slime mold</name>
    <name type="synonym">Dictyostelium lacteum</name>
    <dbReference type="NCBI Taxonomy" id="361077"/>
    <lineage>
        <taxon>Eukaryota</taxon>
        <taxon>Amoebozoa</taxon>
        <taxon>Evosea</taxon>
        <taxon>Eumycetozoa</taxon>
        <taxon>Dictyostelia</taxon>
        <taxon>Dictyosteliales</taxon>
        <taxon>Raperosteliaceae</taxon>
        <taxon>Tieghemostelium</taxon>
    </lineage>
</organism>
<evidence type="ECO:0000256" key="6">
    <source>
        <dbReference type="ARBA" id="ARBA00022801"/>
    </source>
</evidence>
<comment type="cofactor">
    <cofactor evidence="1">
        <name>Zn(2+)</name>
        <dbReference type="ChEBI" id="CHEBI:29105"/>
    </cofactor>
</comment>
<evidence type="ECO:0000256" key="4">
    <source>
        <dbReference type="ARBA" id="ARBA00022670"/>
    </source>
</evidence>
<dbReference type="Pfam" id="PF10462">
    <property type="entry name" value="Peptidase_M66"/>
    <property type="match status" value="1"/>
</dbReference>
<dbReference type="GO" id="GO:0046872">
    <property type="term" value="F:metal ion binding"/>
    <property type="evidence" value="ECO:0007669"/>
    <property type="project" value="UniProtKB-KW"/>
</dbReference>
<dbReference type="PROSITE" id="PS51694">
    <property type="entry name" value="PEPTIDASE_M66"/>
    <property type="match status" value="1"/>
</dbReference>
<evidence type="ECO:0000256" key="3">
    <source>
        <dbReference type="ARBA" id="ARBA00022525"/>
    </source>
</evidence>
<dbReference type="InterPro" id="IPR019503">
    <property type="entry name" value="Peptidase_M66_dom"/>
</dbReference>
<dbReference type="GO" id="GO:0004222">
    <property type="term" value="F:metalloendopeptidase activity"/>
    <property type="evidence" value="ECO:0007669"/>
    <property type="project" value="InterPro"/>
</dbReference>
<dbReference type="OMA" id="YSYTGIF"/>
<dbReference type="InterPro" id="IPR051256">
    <property type="entry name" value="Dictomallein"/>
</dbReference>
<dbReference type="GO" id="GO:0005576">
    <property type="term" value="C:extracellular region"/>
    <property type="evidence" value="ECO:0007669"/>
    <property type="project" value="UniProtKB-SubCell"/>
</dbReference>
<evidence type="ECO:0000256" key="5">
    <source>
        <dbReference type="ARBA" id="ARBA00022723"/>
    </source>
</evidence>
<dbReference type="SUPFAM" id="SSF55486">
    <property type="entry name" value="Metalloproteases ('zincins'), catalytic domain"/>
    <property type="match status" value="1"/>
</dbReference>
<dbReference type="PANTHER" id="PTHR39540:SF1">
    <property type="entry name" value="DICTOMALLEIN-1-RELATED"/>
    <property type="match status" value="1"/>
</dbReference>
<evidence type="ECO:0000313" key="11">
    <source>
        <dbReference type="EMBL" id="KYQ99679.1"/>
    </source>
</evidence>
<dbReference type="AlphaFoldDB" id="A0A152A0E2"/>
<comment type="caution">
    <text evidence="11">The sequence shown here is derived from an EMBL/GenBank/DDBJ whole genome shotgun (WGS) entry which is preliminary data.</text>
</comment>